<reference evidence="2 3" key="1">
    <citation type="submission" date="2019-01" db="EMBL/GenBank/DDBJ databases">
        <authorList>
            <consortium name="Pathogen Informatics"/>
        </authorList>
    </citation>
    <scope>NUCLEOTIDE SEQUENCE [LARGE SCALE GENOMIC DNA]</scope>
    <source>
        <strain evidence="2 3">NCTC10172</strain>
    </source>
</reference>
<keyword evidence="3" id="KW-1185">Reference proteome</keyword>
<dbReference type="AlphaFoldDB" id="A0A449BHU9"/>
<dbReference type="RefSeq" id="WP_035368832.1">
    <property type="nucleotide sequence ID" value="NZ_LR215050.1"/>
</dbReference>
<accession>A0A449BHU9</accession>
<dbReference type="EMBL" id="LR215050">
    <property type="protein sequence ID" value="VEU82012.1"/>
    <property type="molecule type" value="Genomic_DNA"/>
</dbReference>
<evidence type="ECO:0008006" key="4">
    <source>
        <dbReference type="Google" id="ProtNLM"/>
    </source>
</evidence>
<dbReference type="KEGG" id="ahk:NCTC10172_00017"/>
<proteinExistence type="predicted"/>
<dbReference type="SUPFAM" id="SSF160527">
    <property type="entry name" value="V-type ATPase subunit E-like"/>
    <property type="match status" value="1"/>
</dbReference>
<gene>
    <name evidence="2" type="ORF">NCTC10172_00017</name>
</gene>
<sequence>MSKLEDKIIAKAELEKNEILSEAKLKASQVYRKMIEEAKDEIEASLEKAKKKHTNSIAQKELEVKKELRDEAALAKQKLVQSVFNEITNYLTNLEGEALFKYVLTGIKNEKVTGHEIIAVNKNDYEKYLSILSSSKGDLVDCDILNSKLGKGFEIKLTKNPVKIKNGFMLIGEEFDLNFSFDETIDKLAQKYEKKIYEELN</sequence>
<evidence type="ECO:0000313" key="3">
    <source>
        <dbReference type="Proteomes" id="UP000290909"/>
    </source>
</evidence>
<dbReference type="Proteomes" id="UP000290909">
    <property type="component" value="Chromosome"/>
</dbReference>
<evidence type="ECO:0000313" key="2">
    <source>
        <dbReference type="EMBL" id="VEU82012.1"/>
    </source>
</evidence>
<dbReference type="STRING" id="1408416.GCA_000702765_00598"/>
<name>A0A449BHU9_9MOLU</name>
<evidence type="ECO:0000256" key="1">
    <source>
        <dbReference type="SAM" id="Coils"/>
    </source>
</evidence>
<dbReference type="Gene3D" id="1.20.5.620">
    <property type="entry name" value="F1F0 ATP synthase subunit B, membrane domain"/>
    <property type="match status" value="1"/>
</dbReference>
<organism evidence="2 3">
    <name type="scientific">Acholeplasma hippikon</name>
    <dbReference type="NCBI Taxonomy" id="264636"/>
    <lineage>
        <taxon>Bacteria</taxon>
        <taxon>Bacillati</taxon>
        <taxon>Mycoplasmatota</taxon>
        <taxon>Mollicutes</taxon>
        <taxon>Acholeplasmatales</taxon>
        <taxon>Acholeplasmataceae</taxon>
        <taxon>Acholeplasma</taxon>
    </lineage>
</organism>
<feature type="coiled-coil region" evidence="1">
    <location>
        <begin position="28"/>
        <end position="78"/>
    </location>
</feature>
<keyword evidence="1" id="KW-0175">Coiled coil</keyword>
<protein>
    <recommendedName>
        <fullName evidence="4">V-type ATP synthase subunit E</fullName>
    </recommendedName>
</protein>